<comment type="caution">
    <text evidence="1">The sequence shown here is derived from an EMBL/GenBank/DDBJ whole genome shotgun (WGS) entry which is preliminary data.</text>
</comment>
<organism evidence="1 2">
    <name type="scientific">Haloferax litoreum</name>
    <dbReference type="NCBI Taxonomy" id="2666140"/>
    <lineage>
        <taxon>Archaea</taxon>
        <taxon>Methanobacteriati</taxon>
        <taxon>Methanobacteriota</taxon>
        <taxon>Stenosarchaea group</taxon>
        <taxon>Halobacteria</taxon>
        <taxon>Halobacteriales</taxon>
        <taxon>Haloferacaceae</taxon>
        <taxon>Haloferax</taxon>
    </lineage>
</organism>
<accession>A0A6A8GJY2</accession>
<dbReference type="RefSeq" id="WP_151163577.1">
    <property type="nucleotide sequence ID" value="NZ_WKJO01000001.1"/>
</dbReference>
<dbReference type="AlphaFoldDB" id="A0A6A8GJY2"/>
<evidence type="ECO:0000313" key="1">
    <source>
        <dbReference type="EMBL" id="MRX23159.1"/>
    </source>
</evidence>
<keyword evidence="2" id="KW-1185">Reference proteome</keyword>
<name>A0A6A8GJY2_9EURY</name>
<sequence length="124" mass="14076">MKRRSLLSTTLLSIVPLTGCLGDGQPVKLTARNFTEKSVEIDLCVLSANETELFEYSGTFRANQSYELADVAGPIDHIELAVDDTQTTHEYRPVFSRTCENRIMDIKITERDVDFDYLCASRYM</sequence>
<evidence type="ECO:0000313" key="2">
    <source>
        <dbReference type="Proteomes" id="UP000439022"/>
    </source>
</evidence>
<proteinExistence type="predicted"/>
<dbReference type="EMBL" id="WKJO01000001">
    <property type="protein sequence ID" value="MRX23159.1"/>
    <property type="molecule type" value="Genomic_DNA"/>
</dbReference>
<dbReference type="Proteomes" id="UP000439022">
    <property type="component" value="Unassembled WGS sequence"/>
</dbReference>
<protein>
    <submittedName>
        <fullName evidence="1">Uncharacterized protein</fullName>
    </submittedName>
</protein>
<gene>
    <name evidence="1" type="ORF">GJR96_14485</name>
</gene>
<reference evidence="1 2" key="1">
    <citation type="submission" date="2019-11" db="EMBL/GenBank/DDBJ databases">
        <title>Whole genome sequence of Haloferax sp. MBLA0076.</title>
        <authorList>
            <person name="Seo M.-J."/>
            <person name="Cho E.-S."/>
        </authorList>
    </citation>
    <scope>NUCLEOTIDE SEQUENCE [LARGE SCALE GENOMIC DNA]</scope>
    <source>
        <strain evidence="1 2">MBLA0076</strain>
    </source>
</reference>